<evidence type="ECO:0000256" key="3">
    <source>
        <dbReference type="ARBA" id="ARBA00022729"/>
    </source>
</evidence>
<organism evidence="6 7">
    <name type="scientific">Ligilactobacillus equi DSM 15833 = JCM 10991</name>
    <dbReference type="NCBI Taxonomy" id="1423740"/>
    <lineage>
        <taxon>Bacteria</taxon>
        <taxon>Bacillati</taxon>
        <taxon>Bacillota</taxon>
        <taxon>Bacilli</taxon>
        <taxon>Lactobacillales</taxon>
        <taxon>Lactobacillaceae</taxon>
        <taxon>Ligilactobacillus</taxon>
    </lineage>
</organism>
<keyword evidence="3" id="KW-0732">Signal</keyword>
<dbReference type="AlphaFoldDB" id="A0A0R1TEB6"/>
<evidence type="ECO:0000313" key="6">
    <source>
        <dbReference type="EMBL" id="KRL79462.1"/>
    </source>
</evidence>
<dbReference type="Pfam" id="PF00497">
    <property type="entry name" value="SBP_bac_3"/>
    <property type="match status" value="1"/>
</dbReference>
<dbReference type="PANTHER" id="PTHR30085:SF6">
    <property type="entry name" value="ABC TRANSPORTER GLUTAMINE-BINDING PROTEIN GLNH"/>
    <property type="match status" value="1"/>
</dbReference>
<dbReference type="Gene3D" id="3.40.190.10">
    <property type="entry name" value="Periplasmic binding protein-like II"/>
    <property type="match status" value="2"/>
</dbReference>
<dbReference type="PATRIC" id="fig|1423740.3.peg.538"/>
<evidence type="ECO:0000259" key="4">
    <source>
        <dbReference type="SMART" id="SM00062"/>
    </source>
</evidence>
<dbReference type="SUPFAM" id="SSF53850">
    <property type="entry name" value="Periplasmic binding protein-like II"/>
    <property type="match status" value="1"/>
</dbReference>
<dbReference type="SMART" id="SM00062">
    <property type="entry name" value="PBPb"/>
    <property type="match status" value="1"/>
</dbReference>
<dbReference type="STRING" id="1423740.FC36_GL000498"/>
<dbReference type="GO" id="GO:0015276">
    <property type="term" value="F:ligand-gated monoatomic ion channel activity"/>
    <property type="evidence" value="ECO:0007669"/>
    <property type="project" value="InterPro"/>
</dbReference>
<comment type="caution">
    <text evidence="6">The sequence shown here is derived from an EMBL/GenBank/DDBJ whole genome shotgun (WGS) entry which is preliminary data.</text>
</comment>
<accession>A0A0R1TEB6</accession>
<dbReference type="PANTHER" id="PTHR30085">
    <property type="entry name" value="AMINO ACID ABC TRANSPORTER PERMEASE"/>
    <property type="match status" value="1"/>
</dbReference>
<keyword evidence="2" id="KW-0813">Transport</keyword>
<evidence type="ECO:0000259" key="5">
    <source>
        <dbReference type="SMART" id="SM00079"/>
    </source>
</evidence>
<dbReference type="InterPro" id="IPR001638">
    <property type="entry name" value="Solute-binding_3/MltF_N"/>
</dbReference>
<name>A0A0R1TEB6_9LACO</name>
<dbReference type="GO" id="GO:0030288">
    <property type="term" value="C:outer membrane-bounded periplasmic space"/>
    <property type="evidence" value="ECO:0007669"/>
    <property type="project" value="TreeGrafter"/>
</dbReference>
<reference evidence="6 7" key="1">
    <citation type="journal article" date="2015" name="Genome Announc.">
        <title>Expanding the biotechnology potential of lactobacilli through comparative genomics of 213 strains and associated genera.</title>
        <authorList>
            <person name="Sun Z."/>
            <person name="Harris H.M."/>
            <person name="McCann A."/>
            <person name="Guo C."/>
            <person name="Argimon S."/>
            <person name="Zhang W."/>
            <person name="Yang X."/>
            <person name="Jeffery I.B."/>
            <person name="Cooney J.C."/>
            <person name="Kagawa T.F."/>
            <person name="Liu W."/>
            <person name="Song Y."/>
            <person name="Salvetti E."/>
            <person name="Wrobel A."/>
            <person name="Rasinkangas P."/>
            <person name="Parkhill J."/>
            <person name="Rea M.C."/>
            <person name="O'Sullivan O."/>
            <person name="Ritari J."/>
            <person name="Douillard F.P."/>
            <person name="Paul Ross R."/>
            <person name="Yang R."/>
            <person name="Briner A.E."/>
            <person name="Felis G.E."/>
            <person name="de Vos W.M."/>
            <person name="Barrangou R."/>
            <person name="Klaenhammer T.R."/>
            <person name="Caufield P.W."/>
            <person name="Cui Y."/>
            <person name="Zhang H."/>
            <person name="O'Toole P.W."/>
        </authorList>
    </citation>
    <scope>NUCLEOTIDE SEQUENCE [LARGE SCALE GENOMIC DNA]</scope>
    <source>
        <strain evidence="6 7">DSM 15833</strain>
    </source>
</reference>
<feature type="domain" description="Solute-binding protein family 3/N-terminal" evidence="4">
    <location>
        <begin position="44"/>
        <end position="266"/>
    </location>
</feature>
<feature type="domain" description="Ionotropic glutamate receptor C-terminal" evidence="5">
    <location>
        <begin position="44"/>
        <end position="265"/>
    </location>
</feature>
<dbReference type="InterPro" id="IPR001320">
    <property type="entry name" value="Iontro_rcpt_C"/>
</dbReference>
<dbReference type="SMART" id="SM00079">
    <property type="entry name" value="PBPe"/>
    <property type="match status" value="1"/>
</dbReference>
<evidence type="ECO:0000256" key="1">
    <source>
        <dbReference type="ARBA" id="ARBA00010333"/>
    </source>
</evidence>
<proteinExistence type="inferred from homology"/>
<sequence length="276" mass="30079">MTKRTFLWRGLLVITLIGAFLSLKPLSSQAKSVNLYQEDKKTKTLTWGVKADTNLFGLMNIKNSRIEGFDVDMAKALTQQIYGKNAKAKFIQVTADTKIPLLKNGNLDAVIAVMTITPERAKIVDFSQPYFAAGQSLLVKKGSAIQNVKDLNDKTVLAVKGTTTEADIKKVAPQAKVLQYGDYAQAFVALQSGQGQAMAADNGILYGLAKENQNYRVTGGTFTAAPYGIAVNKGQKDLLNHIDQALVELKENGTYAKIANKWFGDVAGFDYKEASK</sequence>
<dbReference type="RefSeq" id="WP_025020686.1">
    <property type="nucleotide sequence ID" value="NZ_AZFH01000102.1"/>
</dbReference>
<dbReference type="InterPro" id="IPR051455">
    <property type="entry name" value="Bact_solute-bind_prot3"/>
</dbReference>
<protein>
    <submittedName>
        <fullName evidence="6">Glutamine-binding protein</fullName>
    </submittedName>
</protein>
<dbReference type="EMBL" id="AZFH01000102">
    <property type="protein sequence ID" value="KRL79462.1"/>
    <property type="molecule type" value="Genomic_DNA"/>
</dbReference>
<dbReference type="GO" id="GO:0006865">
    <property type="term" value="P:amino acid transport"/>
    <property type="evidence" value="ECO:0007669"/>
    <property type="project" value="TreeGrafter"/>
</dbReference>
<evidence type="ECO:0000313" key="7">
    <source>
        <dbReference type="Proteomes" id="UP000051048"/>
    </source>
</evidence>
<dbReference type="GO" id="GO:0016020">
    <property type="term" value="C:membrane"/>
    <property type="evidence" value="ECO:0007669"/>
    <property type="project" value="InterPro"/>
</dbReference>
<gene>
    <name evidence="6" type="ORF">FC36_GL000498</name>
</gene>
<dbReference type="OrthoDB" id="115856at2"/>
<dbReference type="GO" id="GO:0005576">
    <property type="term" value="C:extracellular region"/>
    <property type="evidence" value="ECO:0007669"/>
    <property type="project" value="TreeGrafter"/>
</dbReference>
<evidence type="ECO:0000256" key="2">
    <source>
        <dbReference type="ARBA" id="ARBA00022448"/>
    </source>
</evidence>
<dbReference type="Proteomes" id="UP000051048">
    <property type="component" value="Unassembled WGS sequence"/>
</dbReference>
<comment type="similarity">
    <text evidence="1">Belongs to the bacterial solute-binding protein 3 family.</text>
</comment>